<dbReference type="NCBIfam" id="TIGR01120">
    <property type="entry name" value="rpiB"/>
    <property type="match status" value="1"/>
</dbReference>
<dbReference type="InterPro" id="IPR003500">
    <property type="entry name" value="RpiB_LacA_LacB"/>
</dbReference>
<protein>
    <submittedName>
        <fullName evidence="3">Ribose-5-phosphate isomerase B</fullName>
        <ecNumber evidence="3">5.3.1.6</ecNumber>
    </submittedName>
</protein>
<evidence type="ECO:0000256" key="1">
    <source>
        <dbReference type="ARBA" id="ARBA00008754"/>
    </source>
</evidence>
<comment type="caution">
    <text evidence="3">The sequence shown here is derived from an EMBL/GenBank/DDBJ whole genome shotgun (WGS) entry which is preliminary data.</text>
</comment>
<dbReference type="GO" id="GO:0004751">
    <property type="term" value="F:ribose-5-phosphate isomerase activity"/>
    <property type="evidence" value="ECO:0007669"/>
    <property type="project" value="UniProtKB-EC"/>
</dbReference>
<dbReference type="InterPro" id="IPR051812">
    <property type="entry name" value="SPI_LacAB/RpiB"/>
</dbReference>
<evidence type="ECO:0000313" key="3">
    <source>
        <dbReference type="EMBL" id="MPN08923.1"/>
    </source>
</evidence>
<gene>
    <name evidence="3" type="primary">rpiB_26</name>
    <name evidence="3" type="ORF">SDC9_156211</name>
</gene>
<accession>A0A645F8Y1</accession>
<dbReference type="InterPro" id="IPR036569">
    <property type="entry name" value="RpiB_LacA_LacB_sf"/>
</dbReference>
<evidence type="ECO:0000256" key="2">
    <source>
        <dbReference type="ARBA" id="ARBA00023235"/>
    </source>
</evidence>
<keyword evidence="2 3" id="KW-0413">Isomerase</keyword>
<sequence length="99" mass="10684">MAQLVAKGEVDKGIVLCGTGVGISISANKVKGIRAVVCSEPYSAKLSREHNDSNILAMGSRVVGTELAKMILEEWLDAEFEGGRHEARIKMIADIENEQ</sequence>
<dbReference type="AlphaFoldDB" id="A0A645F8Y1"/>
<comment type="similarity">
    <text evidence="1">Belongs to the LacAB/RpiB family.</text>
</comment>
<dbReference type="NCBIfam" id="TIGR00689">
    <property type="entry name" value="rpiB_lacA_lacB"/>
    <property type="match status" value="1"/>
</dbReference>
<proteinExistence type="inferred from homology"/>
<dbReference type="PANTHER" id="PTHR43732:SF1">
    <property type="entry name" value="RIBOSE 5-PHOSPHATE ISOMERASE"/>
    <property type="match status" value="1"/>
</dbReference>
<reference evidence="3" key="1">
    <citation type="submission" date="2019-08" db="EMBL/GenBank/DDBJ databases">
        <authorList>
            <person name="Kucharzyk K."/>
            <person name="Murdoch R.W."/>
            <person name="Higgins S."/>
            <person name="Loffler F."/>
        </authorList>
    </citation>
    <scope>NUCLEOTIDE SEQUENCE</scope>
</reference>
<organism evidence="3">
    <name type="scientific">bioreactor metagenome</name>
    <dbReference type="NCBI Taxonomy" id="1076179"/>
    <lineage>
        <taxon>unclassified sequences</taxon>
        <taxon>metagenomes</taxon>
        <taxon>ecological metagenomes</taxon>
    </lineage>
</organism>
<dbReference type="NCBIfam" id="NF004051">
    <property type="entry name" value="PRK05571.1"/>
    <property type="match status" value="1"/>
</dbReference>
<dbReference type="EC" id="5.3.1.6" evidence="3"/>
<dbReference type="PANTHER" id="PTHR43732">
    <property type="entry name" value="RIBOSE 5-PHOSPHATE ISOMERASE-RELATED"/>
    <property type="match status" value="1"/>
</dbReference>
<dbReference type="SUPFAM" id="SSF89623">
    <property type="entry name" value="Ribose/Galactose isomerase RpiB/AlsB"/>
    <property type="match status" value="1"/>
</dbReference>
<dbReference type="Pfam" id="PF02502">
    <property type="entry name" value="LacAB_rpiB"/>
    <property type="match status" value="1"/>
</dbReference>
<dbReference type="InterPro" id="IPR004785">
    <property type="entry name" value="RpiB"/>
</dbReference>
<dbReference type="GO" id="GO:0005975">
    <property type="term" value="P:carbohydrate metabolic process"/>
    <property type="evidence" value="ECO:0007669"/>
    <property type="project" value="InterPro"/>
</dbReference>
<dbReference type="Gene3D" id="3.40.1400.10">
    <property type="entry name" value="Sugar-phosphate isomerase, RpiB/LacA/LacB"/>
    <property type="match status" value="1"/>
</dbReference>
<name>A0A645F8Y1_9ZZZZ</name>
<dbReference type="EMBL" id="VSSQ01055019">
    <property type="protein sequence ID" value="MPN08923.1"/>
    <property type="molecule type" value="Genomic_DNA"/>
</dbReference>